<gene>
    <name evidence="1" type="ORF">PACLA_8A075019</name>
</gene>
<organism evidence="1 2">
    <name type="scientific">Paramuricea clavata</name>
    <name type="common">Red gorgonian</name>
    <name type="synonym">Violescent sea-whip</name>
    <dbReference type="NCBI Taxonomy" id="317549"/>
    <lineage>
        <taxon>Eukaryota</taxon>
        <taxon>Metazoa</taxon>
        <taxon>Cnidaria</taxon>
        <taxon>Anthozoa</taxon>
        <taxon>Octocorallia</taxon>
        <taxon>Malacalcyonacea</taxon>
        <taxon>Plexauridae</taxon>
        <taxon>Paramuricea</taxon>
    </lineage>
</organism>
<dbReference type="EMBL" id="CACRXK020006362">
    <property type="protein sequence ID" value="CAB4009165.1"/>
    <property type="molecule type" value="Genomic_DNA"/>
</dbReference>
<protein>
    <submittedName>
        <fullName evidence="1">Uncharacterized protein</fullName>
    </submittedName>
</protein>
<name>A0A7D9EIC9_PARCT</name>
<proteinExistence type="predicted"/>
<keyword evidence="2" id="KW-1185">Reference proteome</keyword>
<dbReference type="PANTHER" id="PTHR33845:SF1">
    <property type="entry name" value="C2H2-TYPE DOMAIN-CONTAINING PROTEIN"/>
    <property type="match status" value="1"/>
</dbReference>
<dbReference type="AlphaFoldDB" id="A0A7D9EIC9"/>
<dbReference type="Proteomes" id="UP001152795">
    <property type="component" value="Unassembled WGS sequence"/>
</dbReference>
<evidence type="ECO:0000313" key="1">
    <source>
        <dbReference type="EMBL" id="CAB4009165.1"/>
    </source>
</evidence>
<dbReference type="PANTHER" id="PTHR33845">
    <property type="entry name" value="C2H2-TYPE DOMAIN-CONTAINING PROTEIN"/>
    <property type="match status" value="1"/>
</dbReference>
<reference evidence="1" key="1">
    <citation type="submission" date="2020-04" db="EMBL/GenBank/DDBJ databases">
        <authorList>
            <person name="Alioto T."/>
            <person name="Alioto T."/>
            <person name="Gomez Garrido J."/>
        </authorList>
    </citation>
    <scope>NUCLEOTIDE SEQUENCE</scope>
    <source>
        <strain evidence="1">A484AB</strain>
    </source>
</reference>
<dbReference type="OrthoDB" id="5987289at2759"/>
<evidence type="ECO:0000313" key="2">
    <source>
        <dbReference type="Proteomes" id="UP001152795"/>
    </source>
</evidence>
<comment type="caution">
    <text evidence="1">The sequence shown here is derived from an EMBL/GenBank/DDBJ whole genome shotgun (WGS) entry which is preliminary data.</text>
</comment>
<accession>A0A7D9EIC9</accession>
<sequence length="613" mass="70277">MWLKDGKSHLYKKYYDECAKLGTKPISETKFRDGINAGNFKEMAERAGLCNICDEVGTQNWKKCAELIEMLSKEIAGLPTEDDIPAENEEFDEDSTTSRVTMVDLNDEDTENRSLNPLSVDSPVLMIEVGVPVPDFSDFLKRTTILKGHLLSNFSSKINTNNTCAFHCMAWLLNDKANCCKNHTQVCDECAQRFTLFDDLQATIFDSTLSMSRKYYYQEQVRKVQENLDVYIAQLVRGKYQRMKFMEEVVGLRPGKAVVVCDYMMKLLLHKFREPQRDWLGKKGVSGHGSMFFFKSEESEEIQVEIHDVFSNGDCTQNWYFTVSAFEATFNNFKSRHEDVKSIVILSDNGPHYHNTSVILWLTRLHETCSIHIERYSLFEAQKGKTSLDSHFATFKFATKGWMKRGNDLLTSEDIVDGTKEHLRGTHVYEIMIDRTKEPCSAKSLDKITSYADFTFKNDHTIDARELTNVGATLHLKKNKIKKLWPCYISTLCLSTGVTSEFDQSSAENVEPKFKKQKKGAQTKQLKVRNINTDPNASKINNNKCPSFNKVFLRKKPLQKYLNSRKCLERKKASKTLEEIKASIPVVQALELANDVRDVRFNSSEQLEGSNQE</sequence>